<evidence type="ECO:0000313" key="2">
    <source>
        <dbReference type="Proteomes" id="UP000077755"/>
    </source>
</evidence>
<evidence type="ECO:0000313" key="1">
    <source>
        <dbReference type="EMBL" id="WOH11515.1"/>
    </source>
</evidence>
<protein>
    <submittedName>
        <fullName evidence="1">Uncharacterized protein</fullName>
    </submittedName>
</protein>
<dbReference type="Gramene" id="KZM80670">
    <property type="protein sequence ID" value="KZM80670"/>
    <property type="gene ID" value="DCAR_031776"/>
</dbReference>
<name>A0A175YBK0_DAUCS</name>
<reference evidence="1" key="1">
    <citation type="journal article" date="2016" name="Nat. Genet.">
        <title>A high-quality carrot genome assembly provides new insights into carotenoid accumulation and asterid genome evolution.</title>
        <authorList>
            <person name="Iorizzo M."/>
            <person name="Ellison S."/>
            <person name="Senalik D."/>
            <person name="Zeng P."/>
            <person name="Satapoomin P."/>
            <person name="Huang J."/>
            <person name="Bowman M."/>
            <person name="Iovene M."/>
            <person name="Sanseverino W."/>
            <person name="Cavagnaro P."/>
            <person name="Yildiz M."/>
            <person name="Macko-Podgorni A."/>
            <person name="Moranska E."/>
            <person name="Grzebelus E."/>
            <person name="Grzebelus D."/>
            <person name="Ashrafi H."/>
            <person name="Zheng Z."/>
            <person name="Cheng S."/>
            <person name="Spooner D."/>
            <person name="Van Deynze A."/>
            <person name="Simon P."/>
        </authorList>
    </citation>
    <scope>NUCLEOTIDE SEQUENCE</scope>
    <source>
        <tissue evidence="1">Leaf</tissue>
    </source>
</reference>
<dbReference type="Proteomes" id="UP000077755">
    <property type="component" value="Chromosome 8"/>
</dbReference>
<accession>A0A175YBK0</accession>
<dbReference type="EMBL" id="CP093350">
    <property type="protein sequence ID" value="WOH11515.1"/>
    <property type="molecule type" value="Genomic_DNA"/>
</dbReference>
<gene>
    <name evidence="1" type="ORF">DCAR_0831002</name>
</gene>
<proteinExistence type="predicted"/>
<sequence length="102" mass="11987">MKQKLIGGSGFMLLEYCHLFHTLVRWTYTIYFCWTLRPSWGAFKHVKTLLRIFFWLNTVVTALDNDDLEIPMNKFEIVNLPDLHHHASPLGPNPQHQYSTGK</sequence>
<reference evidence="1" key="2">
    <citation type="submission" date="2022-03" db="EMBL/GenBank/DDBJ databases">
        <title>Draft title - Genomic analysis of global carrot germplasm unveils the trajectory of domestication and the origin of high carotenoid orange carrot.</title>
        <authorList>
            <person name="Iorizzo M."/>
            <person name="Ellison S."/>
            <person name="Senalik D."/>
            <person name="Macko-Podgorni A."/>
            <person name="Grzebelus D."/>
            <person name="Bostan H."/>
            <person name="Rolling W."/>
            <person name="Curaba J."/>
            <person name="Simon P."/>
        </authorList>
    </citation>
    <scope>NUCLEOTIDE SEQUENCE</scope>
    <source>
        <tissue evidence="1">Leaf</tissue>
    </source>
</reference>
<keyword evidence="2" id="KW-1185">Reference proteome</keyword>
<organism evidence="1 2">
    <name type="scientific">Daucus carota subsp. sativus</name>
    <name type="common">Carrot</name>
    <dbReference type="NCBI Taxonomy" id="79200"/>
    <lineage>
        <taxon>Eukaryota</taxon>
        <taxon>Viridiplantae</taxon>
        <taxon>Streptophyta</taxon>
        <taxon>Embryophyta</taxon>
        <taxon>Tracheophyta</taxon>
        <taxon>Spermatophyta</taxon>
        <taxon>Magnoliopsida</taxon>
        <taxon>eudicotyledons</taxon>
        <taxon>Gunneridae</taxon>
        <taxon>Pentapetalae</taxon>
        <taxon>asterids</taxon>
        <taxon>campanulids</taxon>
        <taxon>Apiales</taxon>
        <taxon>Apiaceae</taxon>
        <taxon>Apioideae</taxon>
        <taxon>Scandiceae</taxon>
        <taxon>Daucinae</taxon>
        <taxon>Daucus</taxon>
        <taxon>Daucus sect. Daucus</taxon>
    </lineage>
</organism>
<dbReference type="AlphaFoldDB" id="A0A175YBK0"/>